<accession>A0ACC0L812</accession>
<dbReference type="EMBL" id="CM046400">
    <property type="protein sequence ID" value="KAI8524670.1"/>
    <property type="molecule type" value="Genomic_DNA"/>
</dbReference>
<comment type="caution">
    <text evidence="1">The sequence shown here is derived from an EMBL/GenBank/DDBJ whole genome shotgun (WGS) entry which is preliminary data.</text>
</comment>
<sequence length="247" mass="27060">MGTIAVGTSTFNPRTTLFHIDGVNRTAGSLVPPLPPPPPPLLTGMAGELLRLRTQVKALQERQGALAVSKSRSSINERVSKGHHSIVLDDDGPQRSEPHGHKEDSQGLLPNERCEVSNGGGTLTMVNTRTGEMTTYWVTHQERVSPSRNSKGNARVRKRHSPERSVEKTAATSFERGLDRNFDHSKELMLRASNDTSDLMRTIARYIELEDHIVGLGLVEVTDQSKPATKDAKKLVNTVTRKGGNDS</sequence>
<name>A0ACC0L812_RHOML</name>
<reference evidence="1" key="1">
    <citation type="submission" date="2022-02" db="EMBL/GenBank/DDBJ databases">
        <title>Plant Genome Project.</title>
        <authorList>
            <person name="Zhang R.-G."/>
        </authorList>
    </citation>
    <scope>NUCLEOTIDE SEQUENCE</scope>
    <source>
        <strain evidence="1">AT1</strain>
    </source>
</reference>
<gene>
    <name evidence="1" type="ORF">RHMOL_Rhmol13G0166000</name>
</gene>
<dbReference type="Proteomes" id="UP001062846">
    <property type="component" value="Chromosome 13"/>
</dbReference>
<evidence type="ECO:0000313" key="2">
    <source>
        <dbReference type="Proteomes" id="UP001062846"/>
    </source>
</evidence>
<proteinExistence type="predicted"/>
<protein>
    <submittedName>
        <fullName evidence="1">Uncharacterized protein</fullName>
    </submittedName>
</protein>
<evidence type="ECO:0000313" key="1">
    <source>
        <dbReference type="EMBL" id="KAI8524670.1"/>
    </source>
</evidence>
<organism evidence="1 2">
    <name type="scientific">Rhododendron molle</name>
    <name type="common">Chinese azalea</name>
    <name type="synonym">Azalea mollis</name>
    <dbReference type="NCBI Taxonomy" id="49168"/>
    <lineage>
        <taxon>Eukaryota</taxon>
        <taxon>Viridiplantae</taxon>
        <taxon>Streptophyta</taxon>
        <taxon>Embryophyta</taxon>
        <taxon>Tracheophyta</taxon>
        <taxon>Spermatophyta</taxon>
        <taxon>Magnoliopsida</taxon>
        <taxon>eudicotyledons</taxon>
        <taxon>Gunneridae</taxon>
        <taxon>Pentapetalae</taxon>
        <taxon>asterids</taxon>
        <taxon>Ericales</taxon>
        <taxon>Ericaceae</taxon>
        <taxon>Ericoideae</taxon>
        <taxon>Rhodoreae</taxon>
        <taxon>Rhododendron</taxon>
    </lineage>
</organism>
<keyword evidence="2" id="KW-1185">Reference proteome</keyword>